<proteinExistence type="predicted"/>
<dbReference type="SUPFAM" id="SSF50939">
    <property type="entry name" value="Sialidases"/>
    <property type="match status" value="1"/>
</dbReference>
<name>A0A5C4T2N7_9BACL</name>
<evidence type="ECO:0000313" key="3">
    <source>
        <dbReference type="EMBL" id="TNJ63000.1"/>
    </source>
</evidence>
<evidence type="ECO:0000313" key="4">
    <source>
        <dbReference type="Proteomes" id="UP000307943"/>
    </source>
</evidence>
<sequence>MDLGKGLGRNSSGRGDIRGPEYLGNAFGPESSAVSLPDGAVRFFYTDKRAKPSNVYSRTSRDSGKTWGEPVLEFRTPAVPYPESDSTPIDTQTWYSTASLVDADGEIHVMFQVYYGAGTIGFSRFMDVYHIKTRDRRSAWSTAVPIRSRIWCGAAKGLTMVDRGEGWRILATFGEWKVPPVPGEGVLNSHVYYSDDGGSTWTEAEYADGRPLHSPVRPDFNGASYGAIEGSIVEISPRLLKIFMRTQTGYVYESVSADYGSTWSEAMPFRLFGSSSPAYVTKLADNRVVAFWCNQPQLPLIDAAGGGALGIYSGRDALHAAISDDGGTTWKGYREIFLDPRRNETAIKGDVGVSYPDATEMADGNLFLTTGQGNTTAMIRFAPDWLYETSRSDDFAKGLDCWSTYTVYNLEYETPGLGKKPPRTEGACLVDHPDRAGAKALHVRKADSRKPADGAIWNFPGGNGIRGVLRLRVKFNPGFAGARISLNDAFYDPWYSDGEKYAIFSLSVQPDGTIDGGARFELGQWHTLTLAWSLEDGSCEVSVDDGKPLASLALKRKPYRGTPICYLRLKSGAAETSSDLCGFLVDSVFADTGLIRSGHDAQ</sequence>
<gene>
    <name evidence="3" type="ORF">FE784_28020</name>
</gene>
<dbReference type="InterPro" id="IPR036278">
    <property type="entry name" value="Sialidase_sf"/>
</dbReference>
<dbReference type="Proteomes" id="UP000307943">
    <property type="component" value="Unassembled WGS sequence"/>
</dbReference>
<organism evidence="3 4">
    <name type="scientific">Paenibacillus hemerocallicola</name>
    <dbReference type="NCBI Taxonomy" id="1172614"/>
    <lineage>
        <taxon>Bacteria</taxon>
        <taxon>Bacillati</taxon>
        <taxon>Bacillota</taxon>
        <taxon>Bacilli</taxon>
        <taxon>Bacillales</taxon>
        <taxon>Paenibacillaceae</taxon>
        <taxon>Paenibacillus</taxon>
    </lineage>
</organism>
<dbReference type="CDD" id="cd15482">
    <property type="entry name" value="Sialidase_non-viral"/>
    <property type="match status" value="1"/>
</dbReference>
<evidence type="ECO:0000256" key="1">
    <source>
        <dbReference type="SAM" id="MobiDB-lite"/>
    </source>
</evidence>
<dbReference type="Pfam" id="PF13088">
    <property type="entry name" value="BNR_2"/>
    <property type="match status" value="1"/>
</dbReference>
<evidence type="ECO:0000259" key="2">
    <source>
        <dbReference type="Pfam" id="PF13088"/>
    </source>
</evidence>
<dbReference type="PANTHER" id="PTHR43752">
    <property type="entry name" value="BNR/ASP-BOX REPEAT FAMILY PROTEIN"/>
    <property type="match status" value="1"/>
</dbReference>
<protein>
    <submittedName>
        <fullName evidence="3">Exo-alpha-sialidase</fullName>
    </submittedName>
</protein>
<dbReference type="OrthoDB" id="2519939at2"/>
<reference evidence="3 4" key="1">
    <citation type="submission" date="2019-05" db="EMBL/GenBank/DDBJ databases">
        <title>We sequenced the genome of Paenibacillus hemerocallicola KCTC 33185 for further insight into its adaptation and study the phylogeny of Paenibacillus.</title>
        <authorList>
            <person name="Narsing Rao M.P."/>
        </authorList>
    </citation>
    <scope>NUCLEOTIDE SEQUENCE [LARGE SCALE GENOMIC DNA]</scope>
    <source>
        <strain evidence="3 4">KCTC 33185</strain>
    </source>
</reference>
<dbReference type="AlphaFoldDB" id="A0A5C4T2N7"/>
<comment type="caution">
    <text evidence="3">The sequence shown here is derived from an EMBL/GenBank/DDBJ whole genome shotgun (WGS) entry which is preliminary data.</text>
</comment>
<dbReference type="PANTHER" id="PTHR43752:SF2">
    <property type="entry name" value="BNR_ASP-BOX REPEAT FAMILY PROTEIN"/>
    <property type="match status" value="1"/>
</dbReference>
<keyword evidence="4" id="KW-1185">Reference proteome</keyword>
<dbReference type="InterPro" id="IPR011040">
    <property type="entry name" value="Sialidase"/>
</dbReference>
<accession>A0A5C4T2N7</accession>
<dbReference type="EMBL" id="VDCQ01000050">
    <property type="protein sequence ID" value="TNJ63000.1"/>
    <property type="molecule type" value="Genomic_DNA"/>
</dbReference>
<dbReference type="Gene3D" id="2.120.10.10">
    <property type="match status" value="1"/>
</dbReference>
<feature type="region of interest" description="Disordered" evidence="1">
    <location>
        <begin position="1"/>
        <end position="21"/>
    </location>
</feature>
<dbReference type="RefSeq" id="WP_139605557.1">
    <property type="nucleotide sequence ID" value="NZ_VDCQ01000050.1"/>
</dbReference>
<feature type="domain" description="Sialidase" evidence="2">
    <location>
        <begin position="101"/>
        <end position="367"/>
    </location>
</feature>